<dbReference type="EMBL" id="EF215399">
    <property type="protein sequence ID" value="ABQ22892.1"/>
    <property type="molecule type" value="mRNA"/>
</dbReference>
<feature type="non-terminal residue" evidence="2">
    <location>
        <position position="1"/>
    </location>
</feature>
<feature type="region of interest" description="Disordered" evidence="1">
    <location>
        <begin position="1"/>
        <end position="36"/>
    </location>
</feature>
<sequence length="36" mass="3954">APDAGSDDSDNEDVDSFVSDSTQDYFNRTLRRGTSL</sequence>
<feature type="compositionally biased region" description="Acidic residues" evidence="1">
    <location>
        <begin position="1"/>
        <end position="15"/>
    </location>
</feature>
<evidence type="ECO:0000313" key="2">
    <source>
        <dbReference type="EMBL" id="ABQ22892.1"/>
    </source>
</evidence>
<reference evidence="2" key="1">
    <citation type="journal article" date="2007" name="BMC Genomics">
        <title>Development of the first marmoset-specific DNA microarray (EUMAMA): a new genetic tool for large-scale expression profiling in a non-human primate.</title>
        <authorList>
            <person name="Datson N.A."/>
            <person name="Morsink M.C."/>
            <person name="Atanasova S."/>
            <person name="Armstrong V.W."/>
            <person name="Zischler H."/>
            <person name="Schlumbohm C."/>
            <person name="Dutilh B.E."/>
            <person name="Huynen M.A."/>
            <person name="Waegele B."/>
            <person name="Ruepp A."/>
            <person name="de Kloet E.R."/>
            <person name="Fuchs E."/>
        </authorList>
    </citation>
    <scope>NUCLEOTIDE SEQUENCE</scope>
    <source>
        <tissue evidence="2">Hippocampus</tissue>
    </source>
</reference>
<feature type="compositionally biased region" description="Polar residues" evidence="1">
    <location>
        <begin position="18"/>
        <end position="36"/>
    </location>
</feature>
<evidence type="ECO:0000256" key="1">
    <source>
        <dbReference type="SAM" id="MobiDB-lite"/>
    </source>
</evidence>
<protein>
    <submittedName>
        <fullName evidence="2">HECT domain and RCC1-like domain containing protein 2-like protein</fullName>
    </submittedName>
</protein>
<name>A6MLF1_CALJA</name>
<proteinExistence type="evidence at transcript level"/>
<accession>A6MLF1</accession>
<organism evidence="2">
    <name type="scientific">Callithrix jacchus</name>
    <name type="common">White-tufted-ear marmoset</name>
    <name type="synonym">Simia Jacchus</name>
    <dbReference type="NCBI Taxonomy" id="9483"/>
    <lineage>
        <taxon>Eukaryota</taxon>
        <taxon>Metazoa</taxon>
        <taxon>Chordata</taxon>
        <taxon>Craniata</taxon>
        <taxon>Vertebrata</taxon>
        <taxon>Euteleostomi</taxon>
        <taxon>Mammalia</taxon>
        <taxon>Eutheria</taxon>
        <taxon>Euarchontoglires</taxon>
        <taxon>Primates</taxon>
        <taxon>Haplorrhini</taxon>
        <taxon>Platyrrhini</taxon>
        <taxon>Cebidae</taxon>
        <taxon>Callitrichinae</taxon>
        <taxon>Callithrix</taxon>
        <taxon>Callithrix</taxon>
    </lineage>
</organism>
<dbReference type="AlphaFoldDB" id="A6MLF1"/>